<dbReference type="Pfam" id="PF00520">
    <property type="entry name" value="Ion_trans"/>
    <property type="match status" value="2"/>
</dbReference>
<evidence type="ECO:0000256" key="4">
    <source>
        <dbReference type="ARBA" id="ARBA00023136"/>
    </source>
</evidence>
<evidence type="ECO:0000256" key="3">
    <source>
        <dbReference type="ARBA" id="ARBA00022989"/>
    </source>
</evidence>
<feature type="domain" description="Ion transport" evidence="5">
    <location>
        <begin position="169"/>
        <end position="307"/>
    </location>
</feature>
<accession>A0ABN9PD92</accession>
<keyword evidence="7" id="KW-1185">Reference proteome</keyword>
<comment type="caution">
    <text evidence="6">The sequence shown here is derived from an EMBL/GenBank/DDBJ whole genome shotgun (WGS) entry which is preliminary data.</text>
</comment>
<dbReference type="InterPro" id="IPR005821">
    <property type="entry name" value="Ion_trans_dom"/>
</dbReference>
<dbReference type="Gene3D" id="1.20.120.350">
    <property type="entry name" value="Voltage-gated potassium channels. Chain C"/>
    <property type="match status" value="2"/>
</dbReference>
<dbReference type="InterPro" id="IPR027359">
    <property type="entry name" value="Volt_channel_dom_sf"/>
</dbReference>
<keyword evidence="2" id="KW-0812">Transmembrane</keyword>
<keyword evidence="4" id="KW-0472">Membrane</keyword>
<feature type="domain" description="Ion transport" evidence="5">
    <location>
        <begin position="32"/>
        <end position="156"/>
    </location>
</feature>
<dbReference type="PANTHER" id="PTHR10037">
    <property type="entry name" value="VOLTAGE-GATED CATION CHANNEL CALCIUM AND SODIUM"/>
    <property type="match status" value="1"/>
</dbReference>
<dbReference type="Proteomes" id="UP001189429">
    <property type="component" value="Unassembled WGS sequence"/>
</dbReference>
<evidence type="ECO:0000313" key="7">
    <source>
        <dbReference type="Proteomes" id="UP001189429"/>
    </source>
</evidence>
<evidence type="ECO:0000256" key="1">
    <source>
        <dbReference type="ARBA" id="ARBA00004141"/>
    </source>
</evidence>
<dbReference type="EMBL" id="CAUYUJ010000173">
    <property type="protein sequence ID" value="CAK0789105.1"/>
    <property type="molecule type" value="Genomic_DNA"/>
</dbReference>
<keyword evidence="3" id="KW-1133">Transmembrane helix</keyword>
<sequence>MAELAAELERIKRLETPQPPGPQCLSFVESDWFGALCNLMVALNLTGMAFGHEVRAALGEERQVLLDNAFLLWYVAELTVKAAYFQVDLLFGPVNVVWWNWMDLVIVVSGALEQWLMPLLTSTGLPGVKLNLTGMRALRFLRFLRVLRALKLVRVFVQGDFGWVQGTTYEIVGTVILGVNSLTMAVELDNAGWPWWSLLNGAGFLAFYTFDILCRLKFQGLAFFYDRDTLGWNYLDFIQRLIVCEGVVDQWVLPVAHALVAVVSGQRSEHESTSAMGMLKMLRLLRILRLARLCRSIPPLYKLMQGVAEAL</sequence>
<comment type="subcellular location">
    <subcellularLocation>
        <location evidence="1">Membrane</location>
        <topology evidence="1">Multi-pass membrane protein</topology>
    </subcellularLocation>
</comment>
<protein>
    <recommendedName>
        <fullName evidence="5">Ion transport domain-containing protein</fullName>
    </recommendedName>
</protein>
<dbReference type="InterPro" id="IPR043203">
    <property type="entry name" value="VGCC_Ca_Na"/>
</dbReference>
<proteinExistence type="predicted"/>
<feature type="non-terminal residue" evidence="6">
    <location>
        <position position="311"/>
    </location>
</feature>
<organism evidence="6 7">
    <name type="scientific">Prorocentrum cordatum</name>
    <dbReference type="NCBI Taxonomy" id="2364126"/>
    <lineage>
        <taxon>Eukaryota</taxon>
        <taxon>Sar</taxon>
        <taxon>Alveolata</taxon>
        <taxon>Dinophyceae</taxon>
        <taxon>Prorocentrales</taxon>
        <taxon>Prorocentraceae</taxon>
        <taxon>Prorocentrum</taxon>
    </lineage>
</organism>
<name>A0ABN9PD92_9DINO</name>
<dbReference type="PANTHER" id="PTHR10037:SF62">
    <property type="entry name" value="SODIUM CHANNEL PROTEIN 60E"/>
    <property type="match status" value="1"/>
</dbReference>
<reference evidence="6" key="1">
    <citation type="submission" date="2023-10" db="EMBL/GenBank/DDBJ databases">
        <authorList>
            <person name="Chen Y."/>
            <person name="Shah S."/>
            <person name="Dougan E. K."/>
            <person name="Thang M."/>
            <person name="Chan C."/>
        </authorList>
    </citation>
    <scope>NUCLEOTIDE SEQUENCE [LARGE SCALE GENOMIC DNA]</scope>
</reference>
<evidence type="ECO:0000256" key="2">
    <source>
        <dbReference type="ARBA" id="ARBA00022692"/>
    </source>
</evidence>
<evidence type="ECO:0000259" key="5">
    <source>
        <dbReference type="Pfam" id="PF00520"/>
    </source>
</evidence>
<gene>
    <name evidence="6" type="ORF">PCOR1329_LOCUS774</name>
</gene>
<feature type="non-terminal residue" evidence="6">
    <location>
        <position position="1"/>
    </location>
</feature>
<evidence type="ECO:0000313" key="6">
    <source>
        <dbReference type="EMBL" id="CAK0789105.1"/>
    </source>
</evidence>
<dbReference type="SUPFAM" id="SSF81324">
    <property type="entry name" value="Voltage-gated potassium channels"/>
    <property type="match status" value="2"/>
</dbReference>